<sequence length="88" mass="9502">MFAPLRTPPPRWNKQRSNADPRPPTLHLGVTVAAPWRQLAPSLPPPTPPLLSPSARCPPRPPPPPPPNVDLPPRPSTLVCLQHATTAV</sequence>
<feature type="compositionally biased region" description="Pro residues" evidence="1">
    <location>
        <begin position="1"/>
        <end position="11"/>
    </location>
</feature>
<dbReference type="EMBL" id="CM007649">
    <property type="protein sequence ID" value="ONM29170.1"/>
    <property type="molecule type" value="Genomic_DNA"/>
</dbReference>
<accession>A0A1D6MIB4</accession>
<name>A0A1D6MIB4_MAIZE</name>
<proteinExistence type="predicted"/>
<dbReference type="AlphaFoldDB" id="A0A1D6MIB4"/>
<gene>
    <name evidence="2" type="ORF">ZEAMMB73_Zm00001d039546</name>
</gene>
<dbReference type="EMBL" id="CM007649">
    <property type="protein sequence ID" value="ONM29174.1"/>
    <property type="molecule type" value="Genomic_DNA"/>
</dbReference>
<evidence type="ECO:0000313" key="2">
    <source>
        <dbReference type="EMBL" id="ONM29174.1"/>
    </source>
</evidence>
<feature type="compositionally biased region" description="Pro residues" evidence="1">
    <location>
        <begin position="42"/>
        <end position="75"/>
    </location>
</feature>
<feature type="region of interest" description="Disordered" evidence="1">
    <location>
        <begin position="1"/>
        <end position="75"/>
    </location>
</feature>
<reference evidence="2" key="1">
    <citation type="submission" date="2015-12" db="EMBL/GenBank/DDBJ databases">
        <title>Update maize B73 reference genome by single molecule sequencing technologies.</title>
        <authorList>
            <consortium name="Maize Genome Sequencing Project"/>
            <person name="Ware D."/>
        </authorList>
    </citation>
    <scope>NUCLEOTIDE SEQUENCE [LARGE SCALE GENOMIC DNA]</scope>
    <source>
        <tissue evidence="2">Seedling</tissue>
    </source>
</reference>
<evidence type="ECO:0000256" key="1">
    <source>
        <dbReference type="SAM" id="MobiDB-lite"/>
    </source>
</evidence>
<protein>
    <submittedName>
        <fullName evidence="2">Ras-related protein RABG3a</fullName>
    </submittedName>
</protein>
<organism evidence="2">
    <name type="scientific">Zea mays</name>
    <name type="common">Maize</name>
    <dbReference type="NCBI Taxonomy" id="4577"/>
    <lineage>
        <taxon>Eukaryota</taxon>
        <taxon>Viridiplantae</taxon>
        <taxon>Streptophyta</taxon>
        <taxon>Embryophyta</taxon>
        <taxon>Tracheophyta</taxon>
        <taxon>Spermatophyta</taxon>
        <taxon>Magnoliopsida</taxon>
        <taxon>Liliopsida</taxon>
        <taxon>Poales</taxon>
        <taxon>Poaceae</taxon>
        <taxon>PACMAD clade</taxon>
        <taxon>Panicoideae</taxon>
        <taxon>Andropogonodae</taxon>
        <taxon>Andropogoneae</taxon>
        <taxon>Tripsacinae</taxon>
        <taxon>Zea</taxon>
    </lineage>
</organism>